<dbReference type="GO" id="GO:0008233">
    <property type="term" value="F:peptidase activity"/>
    <property type="evidence" value="ECO:0007669"/>
    <property type="project" value="UniProtKB-KW"/>
</dbReference>
<reference evidence="6" key="1">
    <citation type="submission" date="2016-10" db="EMBL/GenBank/DDBJ databases">
        <authorList>
            <person name="Varghese N."/>
            <person name="Submissions S."/>
        </authorList>
    </citation>
    <scope>NUCLEOTIDE SEQUENCE [LARGE SCALE GENOMIC DNA]</scope>
    <source>
        <strain evidence="6">DSM 1565</strain>
    </source>
</reference>
<dbReference type="Pfam" id="PF01145">
    <property type="entry name" value="Band_7"/>
    <property type="match status" value="1"/>
</dbReference>
<keyword evidence="3" id="KW-0472">Membrane</keyword>
<organism evidence="5 6">
    <name type="scientific">Hyphomicrobium facile</name>
    <dbReference type="NCBI Taxonomy" id="51670"/>
    <lineage>
        <taxon>Bacteria</taxon>
        <taxon>Pseudomonadati</taxon>
        <taxon>Pseudomonadota</taxon>
        <taxon>Alphaproteobacteria</taxon>
        <taxon>Hyphomicrobiales</taxon>
        <taxon>Hyphomicrobiaceae</taxon>
        <taxon>Hyphomicrobium</taxon>
    </lineage>
</organism>
<evidence type="ECO:0000256" key="1">
    <source>
        <dbReference type="ARBA" id="ARBA00004167"/>
    </source>
</evidence>
<dbReference type="PRINTS" id="PR00721">
    <property type="entry name" value="STOMATIN"/>
</dbReference>
<evidence type="ECO:0000256" key="3">
    <source>
        <dbReference type="SAM" id="Phobius"/>
    </source>
</evidence>
<sequence>MLDYLPYLLVAVILFIFLSAAIRILREYQRGVIFTLGRFTGIKGPGLIILVPFVQQMVKVDLRVVVHNVPPQDVISRDNVSVKVNAVLYFRIIDPERAIIKVVDFMAATSQLAQTTLRSVLGKHELDEMLAERDKLNAAIQEILDQQTDAWGIKVANIEIKDIDLAENMVRAIAKQAEAERLRRAKVINAEGEQQAAEKLVEAGHILAQEPQAMQLRFFAALHDVAGERSSTIVFPLPMDLLGHLGERSGEGGKLPEPPASG</sequence>
<dbReference type="GO" id="GO:0098552">
    <property type="term" value="C:side of membrane"/>
    <property type="evidence" value="ECO:0007669"/>
    <property type="project" value="UniProtKB-ARBA"/>
</dbReference>
<gene>
    <name evidence="5" type="ORF">SAMN04488557_3601</name>
</gene>
<dbReference type="PANTHER" id="PTHR10264:SF19">
    <property type="entry name" value="AT06885P-RELATED"/>
    <property type="match status" value="1"/>
</dbReference>
<name>A0A1I7NU59_9HYPH</name>
<evidence type="ECO:0000313" key="5">
    <source>
        <dbReference type="EMBL" id="SFV38196.1"/>
    </source>
</evidence>
<dbReference type="GO" id="GO:0006508">
    <property type="term" value="P:proteolysis"/>
    <property type="evidence" value="ECO:0007669"/>
    <property type="project" value="UniProtKB-KW"/>
</dbReference>
<dbReference type="Proteomes" id="UP000199423">
    <property type="component" value="Unassembled WGS sequence"/>
</dbReference>
<keyword evidence="3" id="KW-1133">Transmembrane helix</keyword>
<keyword evidence="3" id="KW-0812">Transmembrane</keyword>
<dbReference type="CDD" id="cd08826">
    <property type="entry name" value="SPFH_eoslipins_u1"/>
    <property type="match status" value="1"/>
</dbReference>
<proteinExistence type="inferred from homology"/>
<dbReference type="STRING" id="51670.SAMN04488557_3601"/>
<dbReference type="InterPro" id="IPR036013">
    <property type="entry name" value="Band_7/SPFH_dom_sf"/>
</dbReference>
<dbReference type="SMART" id="SM00244">
    <property type="entry name" value="PHB"/>
    <property type="match status" value="1"/>
</dbReference>
<dbReference type="Gene3D" id="6.10.250.2090">
    <property type="match status" value="1"/>
</dbReference>
<dbReference type="SUPFAM" id="SSF117892">
    <property type="entry name" value="Band 7/SPFH domain"/>
    <property type="match status" value="1"/>
</dbReference>
<keyword evidence="6" id="KW-1185">Reference proteome</keyword>
<protein>
    <submittedName>
        <fullName evidence="5">Regulator of protease activity HflC, stomatin/prohibitin superfamily</fullName>
    </submittedName>
</protein>
<feature type="transmembrane region" description="Helical" evidence="3">
    <location>
        <begin position="6"/>
        <end position="25"/>
    </location>
</feature>
<comment type="similarity">
    <text evidence="2">Belongs to the band 7/mec-2 family.</text>
</comment>
<dbReference type="GO" id="GO:0005886">
    <property type="term" value="C:plasma membrane"/>
    <property type="evidence" value="ECO:0007669"/>
    <property type="project" value="InterPro"/>
</dbReference>
<evidence type="ECO:0000313" key="6">
    <source>
        <dbReference type="Proteomes" id="UP000199423"/>
    </source>
</evidence>
<keyword evidence="5" id="KW-0645">Protease</keyword>
<dbReference type="InterPro" id="IPR043202">
    <property type="entry name" value="Band-7_stomatin-like"/>
</dbReference>
<dbReference type="FunFam" id="3.30.479.30:FF:000004">
    <property type="entry name" value="Putative membrane protease family, stomatin"/>
    <property type="match status" value="1"/>
</dbReference>
<evidence type="ECO:0000259" key="4">
    <source>
        <dbReference type="SMART" id="SM00244"/>
    </source>
</evidence>
<dbReference type="InterPro" id="IPR001972">
    <property type="entry name" value="Stomatin_HflK_fam"/>
</dbReference>
<keyword evidence="5" id="KW-0378">Hydrolase</keyword>
<dbReference type="EMBL" id="FPCH01000003">
    <property type="protein sequence ID" value="SFV38196.1"/>
    <property type="molecule type" value="Genomic_DNA"/>
</dbReference>
<dbReference type="PANTHER" id="PTHR10264">
    <property type="entry name" value="BAND 7 PROTEIN-RELATED"/>
    <property type="match status" value="1"/>
</dbReference>
<evidence type="ECO:0000256" key="2">
    <source>
        <dbReference type="ARBA" id="ARBA00008164"/>
    </source>
</evidence>
<dbReference type="InterPro" id="IPR001107">
    <property type="entry name" value="Band_7"/>
</dbReference>
<dbReference type="Gene3D" id="3.30.479.30">
    <property type="entry name" value="Band 7 domain"/>
    <property type="match status" value="1"/>
</dbReference>
<accession>A0A1I7NU59</accession>
<dbReference type="AlphaFoldDB" id="A0A1I7NU59"/>
<comment type="subcellular location">
    <subcellularLocation>
        <location evidence="1">Membrane</location>
        <topology evidence="1">Single-pass membrane protein</topology>
    </subcellularLocation>
</comment>
<feature type="domain" description="Band 7" evidence="4">
    <location>
        <begin position="20"/>
        <end position="177"/>
    </location>
</feature>